<dbReference type="Proteomes" id="UP000061569">
    <property type="component" value="Chromosome"/>
</dbReference>
<evidence type="ECO:0000313" key="2">
    <source>
        <dbReference type="Proteomes" id="UP000061569"/>
    </source>
</evidence>
<reference evidence="1 2" key="1">
    <citation type="submission" date="2015-11" db="EMBL/GenBank/DDBJ databases">
        <title>Genome sequences of Lysobacter enzymogenes strain C3 and Lysobacter antibioticus ATCC 29479.</title>
        <authorList>
            <person name="Kobayashi D.Y."/>
        </authorList>
    </citation>
    <scope>NUCLEOTIDE SEQUENCE [LARGE SCALE GENOMIC DNA]</scope>
    <source>
        <strain evidence="1 2">C3</strain>
    </source>
</reference>
<dbReference type="PATRIC" id="fig|69.6.peg.3904"/>
<name>A0A0S2DLW9_LYSEN</name>
<dbReference type="STRING" id="69.GLE_3967"/>
<accession>A0A0S2DLW9</accession>
<protein>
    <submittedName>
        <fullName evidence="1">Uncharacterized protein</fullName>
    </submittedName>
</protein>
<dbReference type="KEGG" id="lez:GLE_3967"/>
<dbReference type="EMBL" id="CP013140">
    <property type="protein sequence ID" value="ALN59309.1"/>
    <property type="molecule type" value="Genomic_DNA"/>
</dbReference>
<dbReference type="OrthoDB" id="7543403at2"/>
<proteinExistence type="predicted"/>
<organism evidence="1 2">
    <name type="scientific">Lysobacter enzymogenes</name>
    <dbReference type="NCBI Taxonomy" id="69"/>
    <lineage>
        <taxon>Bacteria</taxon>
        <taxon>Pseudomonadati</taxon>
        <taxon>Pseudomonadota</taxon>
        <taxon>Gammaproteobacteria</taxon>
        <taxon>Lysobacterales</taxon>
        <taxon>Lysobacteraceae</taxon>
        <taxon>Lysobacter</taxon>
    </lineage>
</organism>
<gene>
    <name evidence="1" type="ORF">GLE_3967</name>
</gene>
<evidence type="ECO:0000313" key="1">
    <source>
        <dbReference type="EMBL" id="ALN59309.1"/>
    </source>
</evidence>
<dbReference type="AlphaFoldDB" id="A0A0S2DLW9"/>
<sequence>MKSLRLLPLLCCAVLAPLASAAEPAEVWRGTVGALPVAMSLSRGDGAEIYGQYFYLKHLRDLELQGKRDGQGLHLEVRSRDDAVTERWELSEKDGALEGQWRAGKRTLPVRLQRVDAEALRAGRDGERYRRAGDDVSAFDALRIGELNLEKTKTQQFQGHRLQWWREPRTGVELFTVEAGLDEPARARVNRILSQRLWHTAIDALQCTSAANSEFDLTVTPRLFDRRFLSLSLMTSYYCGGAHPDFGDSPLTIDVREGRELALEDVLWLGKGAPPRRTGPGDYDSPGYKRLDQYRESTLVPWTIKTLAGLHPREMMPPKGDDEDGCDYSDPGVWGTSIWYLTPDGLYLGPYFARVARACEYPDWSLVPWKLVEQHPGPALK</sequence>